<keyword evidence="1" id="KW-0472">Membrane</keyword>
<keyword evidence="1" id="KW-1133">Transmembrane helix</keyword>
<dbReference type="Gene3D" id="1.20.1250.20">
    <property type="entry name" value="MFS general substrate transporter like domains"/>
    <property type="match status" value="1"/>
</dbReference>
<feature type="transmembrane region" description="Helical" evidence="1">
    <location>
        <begin position="12"/>
        <end position="33"/>
    </location>
</feature>
<dbReference type="RefSeq" id="XP_070885495.1">
    <property type="nucleotide sequence ID" value="XM_071029267.1"/>
</dbReference>
<reference evidence="2 3" key="1">
    <citation type="submission" date="2024-07" db="EMBL/GenBank/DDBJ databases">
        <title>Section-level genome sequencing and comparative genomics of Aspergillus sections Usti and Cavernicolus.</title>
        <authorList>
            <consortium name="Lawrence Berkeley National Laboratory"/>
            <person name="Nybo J.L."/>
            <person name="Vesth T.C."/>
            <person name="Theobald S."/>
            <person name="Frisvad J.C."/>
            <person name="Larsen T.O."/>
            <person name="Kjaerboelling I."/>
            <person name="Rothschild-Mancinelli K."/>
            <person name="Lyhne E.K."/>
            <person name="Kogle M.E."/>
            <person name="Barry K."/>
            <person name="Clum A."/>
            <person name="Na H."/>
            <person name="Ledsgaard L."/>
            <person name="Lin J."/>
            <person name="Lipzen A."/>
            <person name="Kuo A."/>
            <person name="Riley R."/>
            <person name="Mondo S."/>
            <person name="Labutti K."/>
            <person name="Haridas S."/>
            <person name="Pangalinan J."/>
            <person name="Salamov A.A."/>
            <person name="Simmons B.A."/>
            <person name="Magnuson J.K."/>
            <person name="Chen J."/>
            <person name="Drula E."/>
            <person name="Henrissat B."/>
            <person name="Wiebenga A."/>
            <person name="Lubbers R.J."/>
            <person name="Gomes A.C."/>
            <person name="Macurrencykelacurrency M.R."/>
            <person name="Stajich J."/>
            <person name="Grigoriev I.V."/>
            <person name="Mortensen U.H."/>
            <person name="De Vries R.P."/>
            <person name="Baker S.E."/>
            <person name="Andersen M.R."/>
        </authorList>
    </citation>
    <scope>NUCLEOTIDE SEQUENCE [LARGE SCALE GENOMIC DNA]</scope>
    <source>
        <strain evidence="2 3">CBS 449.75</strain>
    </source>
</reference>
<organism evidence="2 3">
    <name type="scientific">Aspergillus lucknowensis</name>
    <dbReference type="NCBI Taxonomy" id="176173"/>
    <lineage>
        <taxon>Eukaryota</taxon>
        <taxon>Fungi</taxon>
        <taxon>Dikarya</taxon>
        <taxon>Ascomycota</taxon>
        <taxon>Pezizomycotina</taxon>
        <taxon>Eurotiomycetes</taxon>
        <taxon>Eurotiomycetidae</taxon>
        <taxon>Eurotiales</taxon>
        <taxon>Aspergillaceae</taxon>
        <taxon>Aspergillus</taxon>
        <taxon>Aspergillus subgen. Nidulantes</taxon>
    </lineage>
</organism>
<proteinExistence type="predicted"/>
<keyword evidence="3" id="KW-1185">Reference proteome</keyword>
<dbReference type="Proteomes" id="UP001610432">
    <property type="component" value="Unassembled WGS sequence"/>
</dbReference>
<evidence type="ECO:0000313" key="2">
    <source>
        <dbReference type="EMBL" id="KAL2866516.1"/>
    </source>
</evidence>
<protein>
    <recommendedName>
        <fullName evidence="4">Major facilitator superfamily (MFS) profile domain-containing protein</fullName>
    </recommendedName>
</protein>
<evidence type="ECO:0000313" key="3">
    <source>
        <dbReference type="Proteomes" id="UP001610432"/>
    </source>
</evidence>
<sequence length="58" mass="6298">MAALGVEKPIKAPRLTGIVAMIVIFALGFASGWRPLAYVVVTEVTSLRLRDHTSRLGF</sequence>
<evidence type="ECO:0008006" key="4">
    <source>
        <dbReference type="Google" id="ProtNLM"/>
    </source>
</evidence>
<dbReference type="InterPro" id="IPR036259">
    <property type="entry name" value="MFS_trans_sf"/>
</dbReference>
<comment type="caution">
    <text evidence="2">The sequence shown here is derived from an EMBL/GenBank/DDBJ whole genome shotgun (WGS) entry which is preliminary data.</text>
</comment>
<keyword evidence="1" id="KW-0812">Transmembrane</keyword>
<evidence type="ECO:0000256" key="1">
    <source>
        <dbReference type="SAM" id="Phobius"/>
    </source>
</evidence>
<dbReference type="EMBL" id="JBFXLQ010000024">
    <property type="protein sequence ID" value="KAL2866516.1"/>
    <property type="molecule type" value="Genomic_DNA"/>
</dbReference>
<dbReference type="GeneID" id="98144339"/>
<accession>A0ABR4LPX7</accession>
<gene>
    <name evidence="2" type="ORF">BJX67DRAFT_354996</name>
</gene>
<name>A0ABR4LPX7_9EURO</name>